<evidence type="ECO:0000313" key="3">
    <source>
        <dbReference type="Proteomes" id="UP000572407"/>
    </source>
</evidence>
<evidence type="ECO:0000256" key="1">
    <source>
        <dbReference type="SAM" id="MobiDB-lite"/>
    </source>
</evidence>
<sequence>MPGCPLHNACVRPSWLTGPQDQKPSRGGLKADLALGRTAFPLWERACSRRRRHIQHGCKQTHRFREQARSHRDRRRALIL</sequence>
<organism evidence="2 3">
    <name type="scientific">Pseudomonas brassicacearum subsp. neoaurantiaca</name>
    <dbReference type="NCBI Taxonomy" id="494916"/>
    <lineage>
        <taxon>Bacteria</taxon>
        <taxon>Pseudomonadati</taxon>
        <taxon>Pseudomonadota</taxon>
        <taxon>Gammaproteobacteria</taxon>
        <taxon>Pseudomonadales</taxon>
        <taxon>Pseudomonadaceae</taxon>
        <taxon>Pseudomonas</taxon>
    </lineage>
</organism>
<comment type="caution">
    <text evidence="2">The sequence shown here is derived from an EMBL/GenBank/DDBJ whole genome shotgun (WGS) entry which is preliminary data.</text>
</comment>
<gene>
    <name evidence="2" type="ORF">FHK92_28395</name>
</gene>
<proteinExistence type="predicted"/>
<accession>A0A7V8ZW00</accession>
<dbReference type="Proteomes" id="UP000572407">
    <property type="component" value="Unassembled WGS sequence"/>
</dbReference>
<dbReference type="EMBL" id="VDLV01000064">
    <property type="protein sequence ID" value="MBA1381663.1"/>
    <property type="molecule type" value="Genomic_DNA"/>
</dbReference>
<evidence type="ECO:0000313" key="2">
    <source>
        <dbReference type="EMBL" id="MBA1381663.1"/>
    </source>
</evidence>
<feature type="region of interest" description="Disordered" evidence="1">
    <location>
        <begin position="58"/>
        <end position="80"/>
    </location>
</feature>
<reference evidence="2 3" key="1">
    <citation type="submission" date="2019-06" db="EMBL/GenBank/DDBJ databases">
        <title>Analysis of the biodiversity of Brassica napus bacterial endophytes for the selection of potential efficient biofertilizers for rapeseed crops.</title>
        <authorList>
            <person name="Jimenez-Gomez A."/>
            <person name="Saati-Santamaria Z."/>
            <person name="Menendez E."/>
            <person name="Rivas R."/>
            <person name="Mateos P.F."/>
            <person name="Velazquez E."/>
            <person name="Garcia-Fraile P."/>
        </authorList>
    </citation>
    <scope>NUCLEOTIDE SEQUENCE [LARGE SCALE GENOMIC DNA]</scope>
    <source>
        <strain evidence="2 3">CDVBN10</strain>
    </source>
</reference>
<feature type="compositionally biased region" description="Basic residues" evidence="1">
    <location>
        <begin position="71"/>
        <end position="80"/>
    </location>
</feature>
<dbReference type="AlphaFoldDB" id="A0A7V8ZW00"/>
<name>A0A7V8ZW00_9PSED</name>
<protein>
    <submittedName>
        <fullName evidence="2">Uncharacterized protein</fullName>
    </submittedName>
</protein>